<gene>
    <name evidence="2" type="ORF">GCM10023196_106250</name>
</gene>
<evidence type="ECO:0000313" key="3">
    <source>
        <dbReference type="Proteomes" id="UP001501442"/>
    </source>
</evidence>
<reference evidence="3" key="1">
    <citation type="journal article" date="2019" name="Int. J. Syst. Evol. Microbiol.">
        <title>The Global Catalogue of Microorganisms (GCM) 10K type strain sequencing project: providing services to taxonomists for standard genome sequencing and annotation.</title>
        <authorList>
            <consortium name="The Broad Institute Genomics Platform"/>
            <consortium name="The Broad Institute Genome Sequencing Center for Infectious Disease"/>
            <person name="Wu L."/>
            <person name="Ma J."/>
        </authorList>
    </citation>
    <scope>NUCLEOTIDE SEQUENCE [LARGE SCALE GENOMIC DNA]</scope>
    <source>
        <strain evidence="3">JCM 17939</strain>
    </source>
</reference>
<dbReference type="EMBL" id="BAABHK010000033">
    <property type="protein sequence ID" value="GAA4640508.1"/>
    <property type="molecule type" value="Genomic_DNA"/>
</dbReference>
<protein>
    <submittedName>
        <fullName evidence="2">Peptidase</fullName>
    </submittedName>
</protein>
<sequence>MPTPLRRVAMAVAVSVAMFGALIPGAHAATSSAPTRPTPPQTRWAVNHSSTRAVRSYWTPRHLAAAKPAPLPARPRAAAITASPGGKPRMIHASRPAGTAGKVQANSSVWVTVGRLFFHNPENGLDYVCTANVVTSNNQDVISTARHCVMDISNGTWYTNFQFAPSYNKGNAPYGWWTWRSAGVRVDDTSPGGDNAFIVLNSGGNSGAHVQAAVGSSGIGFNWSTNSYAHAIGIPANLDYAVWCEGMAVDSYNGGVHIPNCQGLSGGASGGPFIFNYQSDGSAVQTASFFGSWGSGTDGNSYFAYYRDAAWNVYNGAQNA</sequence>
<name>A0ABP8UXD5_9ACTN</name>
<dbReference type="SUPFAM" id="SSF50494">
    <property type="entry name" value="Trypsin-like serine proteases"/>
    <property type="match status" value="1"/>
</dbReference>
<dbReference type="Proteomes" id="UP001501442">
    <property type="component" value="Unassembled WGS sequence"/>
</dbReference>
<keyword evidence="3" id="KW-1185">Reference proteome</keyword>
<comment type="caution">
    <text evidence="2">The sequence shown here is derived from an EMBL/GenBank/DDBJ whole genome shotgun (WGS) entry which is preliminary data.</text>
</comment>
<accession>A0ABP8UXD5</accession>
<dbReference type="Gene3D" id="2.40.10.10">
    <property type="entry name" value="Trypsin-like serine proteases"/>
    <property type="match status" value="2"/>
</dbReference>
<keyword evidence="1" id="KW-0732">Signal</keyword>
<feature type="signal peptide" evidence="1">
    <location>
        <begin position="1"/>
        <end position="28"/>
    </location>
</feature>
<organism evidence="2 3">
    <name type="scientific">Actinoallomurus vinaceus</name>
    <dbReference type="NCBI Taxonomy" id="1080074"/>
    <lineage>
        <taxon>Bacteria</taxon>
        <taxon>Bacillati</taxon>
        <taxon>Actinomycetota</taxon>
        <taxon>Actinomycetes</taxon>
        <taxon>Streptosporangiales</taxon>
        <taxon>Thermomonosporaceae</taxon>
        <taxon>Actinoallomurus</taxon>
    </lineage>
</organism>
<feature type="chain" id="PRO_5045825448" evidence="1">
    <location>
        <begin position="29"/>
        <end position="320"/>
    </location>
</feature>
<dbReference type="InterPro" id="IPR043504">
    <property type="entry name" value="Peptidase_S1_PA_chymotrypsin"/>
</dbReference>
<evidence type="ECO:0000313" key="2">
    <source>
        <dbReference type="EMBL" id="GAA4640508.1"/>
    </source>
</evidence>
<dbReference type="InterPro" id="IPR009003">
    <property type="entry name" value="Peptidase_S1_PA"/>
</dbReference>
<evidence type="ECO:0000256" key="1">
    <source>
        <dbReference type="SAM" id="SignalP"/>
    </source>
</evidence>
<proteinExistence type="predicted"/>